<evidence type="ECO:0000313" key="1">
    <source>
        <dbReference type="EMBL" id="MFC4076145.1"/>
    </source>
</evidence>
<evidence type="ECO:0000313" key="2">
    <source>
        <dbReference type="Proteomes" id="UP001595843"/>
    </source>
</evidence>
<keyword evidence="2" id="KW-1185">Reference proteome</keyword>
<dbReference type="Proteomes" id="UP001595843">
    <property type="component" value="Unassembled WGS sequence"/>
</dbReference>
<proteinExistence type="predicted"/>
<accession>A0ABV8JCD8</accession>
<name>A0ABV8JCD8_9BACL</name>
<reference evidence="2" key="1">
    <citation type="journal article" date="2019" name="Int. J. Syst. Evol. Microbiol.">
        <title>The Global Catalogue of Microorganisms (GCM) 10K type strain sequencing project: providing services to taxonomists for standard genome sequencing and annotation.</title>
        <authorList>
            <consortium name="The Broad Institute Genomics Platform"/>
            <consortium name="The Broad Institute Genome Sequencing Center for Infectious Disease"/>
            <person name="Wu L."/>
            <person name="Ma J."/>
        </authorList>
    </citation>
    <scope>NUCLEOTIDE SEQUENCE [LARGE SCALE GENOMIC DNA]</scope>
    <source>
        <strain evidence="2">IBRC-M 10813</strain>
    </source>
</reference>
<comment type="caution">
    <text evidence="1">The sequence shown here is derived from an EMBL/GenBank/DDBJ whole genome shotgun (WGS) entry which is preliminary data.</text>
</comment>
<organism evidence="1 2">
    <name type="scientific">Salinithrix halophila</name>
    <dbReference type="NCBI Taxonomy" id="1485204"/>
    <lineage>
        <taxon>Bacteria</taxon>
        <taxon>Bacillati</taxon>
        <taxon>Bacillota</taxon>
        <taxon>Bacilli</taxon>
        <taxon>Bacillales</taxon>
        <taxon>Thermoactinomycetaceae</taxon>
        <taxon>Salinithrix</taxon>
    </lineage>
</organism>
<dbReference type="RefSeq" id="WP_380702727.1">
    <property type="nucleotide sequence ID" value="NZ_JBHSAP010000007.1"/>
</dbReference>
<gene>
    <name evidence="1" type="ORF">ACFOUO_04905</name>
</gene>
<dbReference type="EMBL" id="JBHSAP010000007">
    <property type="protein sequence ID" value="MFC4076145.1"/>
    <property type="molecule type" value="Genomic_DNA"/>
</dbReference>
<sequence length="104" mass="12115">MQGNQREYQLSSVDQALMDELTNRVRECYEEMTRISTRVISSESLADTEFSRPVGEVLEEAQGYMERTSESFHDQEVCWPAGPDQEMCYKKSGGKVMIRPRRER</sequence>
<protein>
    <submittedName>
        <fullName evidence="1">Uncharacterized protein</fullName>
    </submittedName>
</protein>